<evidence type="ECO:0000313" key="3">
    <source>
        <dbReference type="Proteomes" id="UP001254759"/>
    </source>
</evidence>
<dbReference type="InterPro" id="IPR011008">
    <property type="entry name" value="Dimeric_a/b-barrel"/>
</dbReference>
<evidence type="ECO:0000259" key="1">
    <source>
        <dbReference type="Pfam" id="PF03992"/>
    </source>
</evidence>
<dbReference type="GO" id="GO:0004497">
    <property type="term" value="F:monooxygenase activity"/>
    <property type="evidence" value="ECO:0007669"/>
    <property type="project" value="UniProtKB-KW"/>
</dbReference>
<dbReference type="Proteomes" id="UP001254759">
    <property type="component" value="Unassembled WGS sequence"/>
</dbReference>
<keyword evidence="2" id="KW-0560">Oxidoreductase</keyword>
<dbReference type="RefSeq" id="WP_310092965.1">
    <property type="nucleotide sequence ID" value="NZ_JAVDTT010000002.1"/>
</dbReference>
<keyword evidence="3" id="KW-1185">Reference proteome</keyword>
<gene>
    <name evidence="2" type="ORF">J2W94_002108</name>
</gene>
<comment type="caution">
    <text evidence="2">The sequence shown here is derived from an EMBL/GenBank/DDBJ whole genome shotgun (WGS) entry which is preliminary data.</text>
</comment>
<dbReference type="InterPro" id="IPR007138">
    <property type="entry name" value="ABM_dom"/>
</dbReference>
<protein>
    <submittedName>
        <fullName evidence="2">Heme-degrading monooxygenase HmoA</fullName>
    </submittedName>
</protein>
<feature type="domain" description="ABM" evidence="1">
    <location>
        <begin position="12"/>
        <end position="71"/>
    </location>
</feature>
<keyword evidence="2" id="KW-0503">Monooxygenase</keyword>
<dbReference type="Gene3D" id="3.30.70.100">
    <property type="match status" value="1"/>
</dbReference>
<reference evidence="2 3" key="1">
    <citation type="submission" date="2023-07" db="EMBL/GenBank/DDBJ databases">
        <title>Sorghum-associated microbial communities from plants grown in Nebraska, USA.</title>
        <authorList>
            <person name="Schachtman D."/>
        </authorList>
    </citation>
    <scope>NUCLEOTIDE SEQUENCE [LARGE SCALE GENOMIC DNA]</scope>
    <source>
        <strain evidence="2 3">BE107</strain>
    </source>
</reference>
<dbReference type="EMBL" id="JAVDTT010000002">
    <property type="protein sequence ID" value="MDR6841823.1"/>
    <property type="molecule type" value="Genomic_DNA"/>
</dbReference>
<proteinExistence type="predicted"/>
<dbReference type="SUPFAM" id="SSF54909">
    <property type="entry name" value="Dimeric alpha+beta barrel"/>
    <property type="match status" value="1"/>
</dbReference>
<evidence type="ECO:0000313" key="2">
    <source>
        <dbReference type="EMBL" id="MDR6841823.1"/>
    </source>
</evidence>
<organism evidence="2 3">
    <name type="scientific">Pseudoxanthomonas sacheonensis</name>
    <dbReference type="NCBI Taxonomy" id="443615"/>
    <lineage>
        <taxon>Bacteria</taxon>
        <taxon>Pseudomonadati</taxon>
        <taxon>Pseudomonadota</taxon>
        <taxon>Gammaproteobacteria</taxon>
        <taxon>Lysobacterales</taxon>
        <taxon>Lysobacteraceae</taxon>
        <taxon>Pseudoxanthomonas</taxon>
    </lineage>
</organism>
<dbReference type="Pfam" id="PF03992">
    <property type="entry name" value="ABM"/>
    <property type="match status" value="1"/>
</dbReference>
<sequence>MIARLWHGVTLAEKSAEYLAFLQARAVPDYRSTPGNVSVEILHRSAGYVTHFLVVTHWESTEAIAAFAGSDIALAKYYPEDRDFLLEFEPRVEHYALHES</sequence>
<accession>A0ABU1RST4</accession>
<name>A0ABU1RST4_9GAMM</name>